<feature type="domain" description="ABC transporter" evidence="9">
    <location>
        <begin position="681"/>
        <end position="929"/>
    </location>
</feature>
<evidence type="ECO:0000256" key="3">
    <source>
        <dbReference type="ARBA" id="ARBA00022692"/>
    </source>
</evidence>
<dbReference type="PANTHER" id="PTHR48041:SF119">
    <property type="entry name" value="ROA1P"/>
    <property type="match status" value="1"/>
</dbReference>
<dbReference type="Pfam" id="PF01061">
    <property type="entry name" value="ABC2_membrane"/>
    <property type="match status" value="2"/>
</dbReference>
<keyword evidence="7 8" id="KW-0472">Membrane</keyword>
<dbReference type="PANTHER" id="PTHR48041">
    <property type="entry name" value="ABC TRANSPORTER G FAMILY MEMBER 28"/>
    <property type="match status" value="1"/>
</dbReference>
<evidence type="ECO:0000256" key="5">
    <source>
        <dbReference type="ARBA" id="ARBA00022840"/>
    </source>
</evidence>
<feature type="transmembrane region" description="Helical" evidence="8">
    <location>
        <begin position="1022"/>
        <end position="1040"/>
    </location>
</feature>
<keyword evidence="5" id="KW-0067">ATP-binding</keyword>
<dbReference type="InterPro" id="IPR013525">
    <property type="entry name" value="ABC2_TM"/>
</dbReference>
<keyword evidence="10" id="KW-0378">Hydrolase</keyword>
<dbReference type="InterPro" id="IPR017871">
    <property type="entry name" value="ABC_transporter-like_CS"/>
</dbReference>
<dbReference type="InterPro" id="IPR050352">
    <property type="entry name" value="ABCG_transporters"/>
</dbReference>
<proteinExistence type="predicted"/>
<keyword evidence="4" id="KW-0547">Nucleotide-binding</keyword>
<dbReference type="Pfam" id="PF19055">
    <property type="entry name" value="ABC2_membrane_7"/>
    <property type="match status" value="1"/>
</dbReference>
<evidence type="ECO:0000256" key="1">
    <source>
        <dbReference type="ARBA" id="ARBA00004141"/>
    </source>
</evidence>
<feature type="transmembrane region" description="Helical" evidence="8">
    <location>
        <begin position="621"/>
        <end position="643"/>
    </location>
</feature>
<feature type="transmembrane region" description="Helical" evidence="8">
    <location>
        <begin position="385"/>
        <end position="405"/>
    </location>
</feature>
<organism evidence="10 11">
    <name type="scientific">Armillaria gallica</name>
    <name type="common">Bulbous honey fungus</name>
    <name type="synonym">Armillaria bulbosa</name>
    <dbReference type="NCBI Taxonomy" id="47427"/>
    <lineage>
        <taxon>Eukaryota</taxon>
        <taxon>Fungi</taxon>
        <taxon>Dikarya</taxon>
        <taxon>Basidiomycota</taxon>
        <taxon>Agaricomycotina</taxon>
        <taxon>Agaricomycetes</taxon>
        <taxon>Agaricomycetidae</taxon>
        <taxon>Agaricales</taxon>
        <taxon>Marasmiineae</taxon>
        <taxon>Physalacriaceae</taxon>
        <taxon>Armillaria</taxon>
    </lineage>
</organism>
<feature type="domain" description="ABC transporter" evidence="9">
    <location>
        <begin position="47"/>
        <end position="294"/>
    </location>
</feature>
<dbReference type="OMA" id="PADYLIN"/>
<sequence>MSNASIDNATRISDDLKCHLDEGKLSFSAVAPVDVSVRKLTVQAYSSRAKGWFKHFPPADEECLKSQTILNSIDFDFPRSSLTGIIGNSGSGKTTFLNILSHRMKGKNLCIRGQLLYNDSPSFSSLSYAYVTQTEVFLPTLTVRETLMYAADLRLPDSIGHKKRHSLVEEIILELGLKDCADTLVGDRLAKKGCSGGERRRLSLGVQLLGNPSVLFLDEPTTGLDATSAYQLAKTLKSLAKKGRTIIMTLHQPRSEVFLLLDAVTLLAQGHSLYSGPATDAVQWFERWLPPRPHVNPADYLINISAIDTRTRGAEDVGRARVNMLIAVWKEESAVRFPRIKPTILSSSDPPAFTHDCRKVPFARVVYTLVSRTLKSTIRDPRGIMASWIEAVLMGLTVGSVFLQLPDSMAGIRSRQAALYVSVGFQSYLVFVYEVYRLTGIDMPLFDREHSEGVVGVLPWIISQRIAHGILEDIIVPLVFSGISYLMIRLAPSATRFLYHFIVILLVHYASLMFAGLSVSISRDFARSTLITNLAFGVHTHVCGFFLQANSIPVYLRWAKWTSHLFYGFTALVNNEFKDRNFDCPLGDSDPHSSTDCNTYRGDYIIESLAVPSQNWSTIPIIAILGFIAFYSLAQILVLHLFAVNTIILSRTQQFSDRKIKEARCTFIEHSSRLDTEGVEVNLENYSLRIRIRGGACLSIIQGVHTRFEPGKINVILGPSGSGKSSLLNSMAHHLRSNSYAAEGEMKLNGISATRERIRSLCSYVTQDDASLLPYLTVRETLEFAAALRLPSSMSKKQKHHKADEVMKKMGLRDCADTLVGNDMAKGISGGEKRRVIIAIQVLTEPQVLMLDEPTSGLDTFTAASIMDVLRQLADEGRTIITVLHQSSSELFEHFGNVLLLTKDGKAAYSGPASRMLENMRSVGLMCPSTMNPADFVLDIVSVDLRGAQEGEMSREKVDLLVETFRHGECRTLNMETKASRSPNDTTRLERKMAPITTSLPILLKRGAFAFSRRPGVVQARFGNAVGLGIVCALFFSPLGRDYISIQNRIGCIQGILPIYFVGVLQNMAIYPTERDIFYQEHGDDAYSIESFLLAYTILELPSEVVACITFSALAAITTNLLRESLGIAFNTIFHENAGLALNVANVILCVMMFMAGLMNADMPAFLQGINKVSPLGYVIRNIMPLAFSGQMFTCDDDQRLYDGSCAVNAGEQVLEMYHMNEDAVSLNLGAVVVTMLVYRFLAYIVVKAAKARFGVQRRNKYWPFVQ</sequence>
<dbReference type="Pfam" id="PF00005">
    <property type="entry name" value="ABC_tran"/>
    <property type="match status" value="2"/>
</dbReference>
<dbReference type="InterPro" id="IPR043926">
    <property type="entry name" value="ABCG_dom"/>
</dbReference>
<dbReference type="SUPFAM" id="SSF52540">
    <property type="entry name" value="P-loop containing nucleoside triphosphate hydrolases"/>
    <property type="match status" value="2"/>
</dbReference>
<feature type="transmembrane region" description="Helical" evidence="8">
    <location>
        <begin position="1093"/>
        <end position="1117"/>
    </location>
</feature>
<protein>
    <submittedName>
        <fullName evidence="10">P-loop containing nucleoside triphosphate hydrolase protein</fullName>
    </submittedName>
</protein>
<dbReference type="InParanoid" id="A0A2H3CLM8"/>
<evidence type="ECO:0000256" key="7">
    <source>
        <dbReference type="ARBA" id="ARBA00023136"/>
    </source>
</evidence>
<dbReference type="GO" id="GO:0016887">
    <property type="term" value="F:ATP hydrolysis activity"/>
    <property type="evidence" value="ECO:0007669"/>
    <property type="project" value="InterPro"/>
</dbReference>
<reference evidence="11" key="1">
    <citation type="journal article" date="2017" name="Nat. Ecol. Evol.">
        <title>Genome expansion and lineage-specific genetic innovations in the forest pathogenic fungi Armillaria.</title>
        <authorList>
            <person name="Sipos G."/>
            <person name="Prasanna A.N."/>
            <person name="Walter M.C."/>
            <person name="O'Connor E."/>
            <person name="Balint B."/>
            <person name="Krizsan K."/>
            <person name="Kiss B."/>
            <person name="Hess J."/>
            <person name="Varga T."/>
            <person name="Slot J."/>
            <person name="Riley R."/>
            <person name="Boka B."/>
            <person name="Rigling D."/>
            <person name="Barry K."/>
            <person name="Lee J."/>
            <person name="Mihaltcheva S."/>
            <person name="LaButti K."/>
            <person name="Lipzen A."/>
            <person name="Waldron R."/>
            <person name="Moloney N.M."/>
            <person name="Sperisen C."/>
            <person name="Kredics L."/>
            <person name="Vagvoelgyi C."/>
            <person name="Patrignani A."/>
            <person name="Fitzpatrick D."/>
            <person name="Nagy I."/>
            <person name="Doyle S."/>
            <person name="Anderson J.B."/>
            <person name="Grigoriev I.V."/>
            <person name="Gueldener U."/>
            <person name="Muensterkoetter M."/>
            <person name="Nagy L.G."/>
        </authorList>
    </citation>
    <scope>NUCLEOTIDE SEQUENCE [LARGE SCALE GENOMIC DNA]</scope>
    <source>
        <strain evidence="11">Ar21-2</strain>
    </source>
</reference>
<gene>
    <name evidence="10" type="ORF">ARMGADRAFT_944257</name>
</gene>
<evidence type="ECO:0000313" key="10">
    <source>
        <dbReference type="EMBL" id="PBK83945.1"/>
    </source>
</evidence>
<feature type="transmembrane region" description="Helical" evidence="8">
    <location>
        <begin position="1225"/>
        <end position="1247"/>
    </location>
</feature>
<feature type="transmembrane region" description="Helical" evidence="8">
    <location>
        <begin position="525"/>
        <end position="547"/>
    </location>
</feature>
<evidence type="ECO:0000259" key="9">
    <source>
        <dbReference type="PROSITE" id="PS50893"/>
    </source>
</evidence>
<evidence type="ECO:0000256" key="8">
    <source>
        <dbReference type="SAM" id="Phobius"/>
    </source>
</evidence>
<accession>A0A2H3CLM8</accession>
<feature type="transmembrane region" description="Helical" evidence="8">
    <location>
        <begin position="1138"/>
        <end position="1159"/>
    </location>
</feature>
<dbReference type="Gene3D" id="3.40.50.300">
    <property type="entry name" value="P-loop containing nucleotide triphosphate hydrolases"/>
    <property type="match status" value="2"/>
</dbReference>
<evidence type="ECO:0000256" key="4">
    <source>
        <dbReference type="ARBA" id="ARBA00022741"/>
    </source>
</evidence>
<name>A0A2H3CLM8_ARMGA</name>
<dbReference type="InterPro" id="IPR027417">
    <property type="entry name" value="P-loop_NTPase"/>
</dbReference>
<keyword evidence="3 8" id="KW-0812">Transmembrane</keyword>
<dbReference type="PROSITE" id="PS00211">
    <property type="entry name" value="ABC_TRANSPORTER_1"/>
    <property type="match status" value="2"/>
</dbReference>
<dbReference type="SMART" id="SM00382">
    <property type="entry name" value="AAA"/>
    <property type="match status" value="2"/>
</dbReference>
<comment type="subcellular location">
    <subcellularLocation>
        <location evidence="1">Membrane</location>
        <topology evidence="1">Multi-pass membrane protein</topology>
    </subcellularLocation>
</comment>
<keyword evidence="2" id="KW-0813">Transport</keyword>
<dbReference type="GO" id="GO:0140359">
    <property type="term" value="F:ABC-type transporter activity"/>
    <property type="evidence" value="ECO:0007669"/>
    <property type="project" value="InterPro"/>
</dbReference>
<dbReference type="OrthoDB" id="66620at2759"/>
<dbReference type="InterPro" id="IPR003593">
    <property type="entry name" value="AAA+_ATPase"/>
</dbReference>
<feature type="transmembrane region" description="Helical" evidence="8">
    <location>
        <begin position="417"/>
        <end position="436"/>
    </location>
</feature>
<dbReference type="GO" id="GO:0005524">
    <property type="term" value="F:ATP binding"/>
    <property type="evidence" value="ECO:0007669"/>
    <property type="project" value="UniProtKB-KW"/>
</dbReference>
<keyword evidence="6 8" id="KW-1133">Transmembrane helix</keyword>
<evidence type="ECO:0000256" key="6">
    <source>
        <dbReference type="ARBA" id="ARBA00022989"/>
    </source>
</evidence>
<dbReference type="EMBL" id="KZ293702">
    <property type="protein sequence ID" value="PBK83945.1"/>
    <property type="molecule type" value="Genomic_DNA"/>
</dbReference>
<dbReference type="InterPro" id="IPR003439">
    <property type="entry name" value="ABC_transporter-like_ATP-bd"/>
</dbReference>
<feature type="transmembrane region" description="Helical" evidence="8">
    <location>
        <begin position="497"/>
        <end position="519"/>
    </location>
</feature>
<dbReference type="AlphaFoldDB" id="A0A2H3CLM8"/>
<dbReference type="STRING" id="47427.A0A2H3CLM8"/>
<feature type="transmembrane region" description="Helical" evidence="8">
    <location>
        <begin position="1052"/>
        <end position="1073"/>
    </location>
</feature>
<dbReference type="Proteomes" id="UP000217790">
    <property type="component" value="Unassembled WGS sequence"/>
</dbReference>
<keyword evidence="11" id="KW-1185">Reference proteome</keyword>
<feature type="transmembrane region" description="Helical" evidence="8">
    <location>
        <begin position="466"/>
        <end position="488"/>
    </location>
</feature>
<evidence type="ECO:0000313" key="11">
    <source>
        <dbReference type="Proteomes" id="UP000217790"/>
    </source>
</evidence>
<dbReference type="PROSITE" id="PS50893">
    <property type="entry name" value="ABC_TRANSPORTER_2"/>
    <property type="match status" value="2"/>
</dbReference>
<dbReference type="GO" id="GO:0016020">
    <property type="term" value="C:membrane"/>
    <property type="evidence" value="ECO:0007669"/>
    <property type="project" value="UniProtKB-SubCell"/>
</dbReference>
<evidence type="ECO:0000256" key="2">
    <source>
        <dbReference type="ARBA" id="ARBA00022448"/>
    </source>
</evidence>